<dbReference type="PANTHER" id="PTHR38564:SF2">
    <property type="entry name" value="WU:FC46H12 PRECURSOR"/>
    <property type="match status" value="1"/>
</dbReference>
<protein>
    <submittedName>
        <fullName evidence="2">Uncharacterized protein</fullName>
    </submittedName>
</protein>
<dbReference type="PANTHER" id="PTHR38564">
    <property type="entry name" value="SI:CH73-250A16.5-RELATED"/>
    <property type="match status" value="1"/>
</dbReference>
<organism evidence="2 3">
    <name type="scientific">Liparis tanakae</name>
    <name type="common">Tanaka's snailfish</name>
    <dbReference type="NCBI Taxonomy" id="230148"/>
    <lineage>
        <taxon>Eukaryota</taxon>
        <taxon>Metazoa</taxon>
        <taxon>Chordata</taxon>
        <taxon>Craniata</taxon>
        <taxon>Vertebrata</taxon>
        <taxon>Euteleostomi</taxon>
        <taxon>Actinopterygii</taxon>
        <taxon>Neopterygii</taxon>
        <taxon>Teleostei</taxon>
        <taxon>Neoteleostei</taxon>
        <taxon>Acanthomorphata</taxon>
        <taxon>Eupercaria</taxon>
        <taxon>Perciformes</taxon>
        <taxon>Cottioidei</taxon>
        <taxon>Cottales</taxon>
        <taxon>Liparidae</taxon>
        <taxon>Liparis</taxon>
    </lineage>
</organism>
<feature type="signal peptide" evidence="1">
    <location>
        <begin position="1"/>
        <end position="20"/>
    </location>
</feature>
<comment type="caution">
    <text evidence="2">The sequence shown here is derived from an EMBL/GenBank/DDBJ whole genome shotgun (WGS) entry which is preliminary data.</text>
</comment>
<dbReference type="OrthoDB" id="8916113at2759"/>
<gene>
    <name evidence="2" type="ORF">EYF80_022284</name>
</gene>
<sequence>MKTLLLASALFAGLFGSLAAAPAPGPAPGPDPSTSHAYCRTTWHFETPCGDISNTLAKQIQDSSPEYKLVIFTPSYIKANHTSDIPEGEDIGLAFNPTLMTKECCVTAMSTSFGFTSRLDDGLNYCNLYNLLLASDLNSSPGFKETTNKWACPGYALATCKAWRAFILK</sequence>
<keyword evidence="3" id="KW-1185">Reference proteome</keyword>
<name>A0A4Z2HNS0_9TELE</name>
<proteinExistence type="predicted"/>
<keyword evidence="1" id="KW-0732">Signal</keyword>
<evidence type="ECO:0000256" key="1">
    <source>
        <dbReference type="SAM" id="SignalP"/>
    </source>
</evidence>
<evidence type="ECO:0000313" key="2">
    <source>
        <dbReference type="EMBL" id="TNN67478.1"/>
    </source>
</evidence>
<evidence type="ECO:0000313" key="3">
    <source>
        <dbReference type="Proteomes" id="UP000314294"/>
    </source>
</evidence>
<dbReference type="Proteomes" id="UP000314294">
    <property type="component" value="Unassembled WGS sequence"/>
</dbReference>
<reference evidence="2 3" key="1">
    <citation type="submission" date="2019-03" db="EMBL/GenBank/DDBJ databases">
        <title>First draft genome of Liparis tanakae, snailfish: a comprehensive survey of snailfish specific genes.</title>
        <authorList>
            <person name="Kim W."/>
            <person name="Song I."/>
            <person name="Jeong J.-H."/>
            <person name="Kim D."/>
            <person name="Kim S."/>
            <person name="Ryu S."/>
            <person name="Song J.Y."/>
            <person name="Lee S.K."/>
        </authorList>
    </citation>
    <scope>NUCLEOTIDE SEQUENCE [LARGE SCALE GENOMIC DNA]</scope>
    <source>
        <tissue evidence="2">Muscle</tissue>
    </source>
</reference>
<accession>A0A4Z2HNS0</accession>
<feature type="chain" id="PRO_5021472297" evidence="1">
    <location>
        <begin position="21"/>
        <end position="169"/>
    </location>
</feature>
<dbReference type="AlphaFoldDB" id="A0A4Z2HNS0"/>
<dbReference type="EMBL" id="SRLO01000203">
    <property type="protein sequence ID" value="TNN67478.1"/>
    <property type="molecule type" value="Genomic_DNA"/>
</dbReference>